<gene>
    <name evidence="1" type="ORF">CEXT_267211</name>
</gene>
<accession>A0AAV4QDH2</accession>
<organism evidence="1 2">
    <name type="scientific">Caerostris extrusa</name>
    <name type="common">Bark spider</name>
    <name type="synonym">Caerostris bankana</name>
    <dbReference type="NCBI Taxonomy" id="172846"/>
    <lineage>
        <taxon>Eukaryota</taxon>
        <taxon>Metazoa</taxon>
        <taxon>Ecdysozoa</taxon>
        <taxon>Arthropoda</taxon>
        <taxon>Chelicerata</taxon>
        <taxon>Arachnida</taxon>
        <taxon>Araneae</taxon>
        <taxon>Araneomorphae</taxon>
        <taxon>Entelegynae</taxon>
        <taxon>Araneoidea</taxon>
        <taxon>Araneidae</taxon>
        <taxon>Caerostris</taxon>
    </lineage>
</organism>
<reference evidence="1 2" key="1">
    <citation type="submission" date="2021-06" db="EMBL/GenBank/DDBJ databases">
        <title>Caerostris extrusa draft genome.</title>
        <authorList>
            <person name="Kono N."/>
            <person name="Arakawa K."/>
        </authorList>
    </citation>
    <scope>NUCLEOTIDE SEQUENCE [LARGE SCALE GENOMIC DNA]</scope>
</reference>
<proteinExistence type="predicted"/>
<comment type="caution">
    <text evidence="1">The sequence shown here is derived from an EMBL/GenBank/DDBJ whole genome shotgun (WGS) entry which is preliminary data.</text>
</comment>
<feature type="non-terminal residue" evidence="1">
    <location>
        <position position="1"/>
    </location>
</feature>
<evidence type="ECO:0000313" key="2">
    <source>
        <dbReference type="Proteomes" id="UP001054945"/>
    </source>
</evidence>
<name>A0AAV4QDH2_CAEEX</name>
<evidence type="ECO:0000313" key="1">
    <source>
        <dbReference type="EMBL" id="GIY07165.1"/>
    </source>
</evidence>
<sequence length="51" mass="6160">LRIAKRHLIAFDTEEVKGFPFQERFPFIFRLNLFPNKSGFSWDEQITVDEE</sequence>
<dbReference type="Proteomes" id="UP001054945">
    <property type="component" value="Unassembled WGS sequence"/>
</dbReference>
<keyword evidence="2" id="KW-1185">Reference proteome</keyword>
<dbReference type="EMBL" id="BPLR01006057">
    <property type="protein sequence ID" value="GIY07165.1"/>
    <property type="molecule type" value="Genomic_DNA"/>
</dbReference>
<protein>
    <submittedName>
        <fullName evidence="1">Uncharacterized protein</fullName>
    </submittedName>
</protein>
<dbReference type="AlphaFoldDB" id="A0AAV4QDH2"/>